<dbReference type="EMBL" id="UFQQ01000010">
    <property type="protein sequence ID" value="SSW91036.1"/>
    <property type="molecule type" value="Genomic_DNA"/>
</dbReference>
<organism evidence="2 3">
    <name type="scientific">Rhodopseudomonas pentothenatexigens</name>
    <dbReference type="NCBI Taxonomy" id="999699"/>
    <lineage>
        <taxon>Bacteria</taxon>
        <taxon>Pseudomonadati</taxon>
        <taxon>Pseudomonadota</taxon>
        <taxon>Alphaproteobacteria</taxon>
        <taxon>Hyphomicrobiales</taxon>
        <taxon>Nitrobacteraceae</taxon>
        <taxon>Rhodopseudomonas</taxon>
    </lineage>
</organism>
<keyword evidence="4" id="KW-1185">Reference proteome</keyword>
<evidence type="ECO:0000313" key="2">
    <source>
        <dbReference type="EMBL" id="SSW91036.1"/>
    </source>
</evidence>
<dbReference type="EMBL" id="QRDT01000010">
    <property type="protein sequence ID" value="RED34367.1"/>
    <property type="molecule type" value="Genomic_DNA"/>
</dbReference>
<proteinExistence type="predicted"/>
<evidence type="ECO:0000313" key="1">
    <source>
        <dbReference type="EMBL" id="RED34367.1"/>
    </source>
</evidence>
<evidence type="ECO:0000313" key="4">
    <source>
        <dbReference type="Proteomes" id="UP000256343"/>
    </source>
</evidence>
<dbReference type="Proteomes" id="UP000256343">
    <property type="component" value="Unassembled WGS sequence"/>
</dbReference>
<dbReference type="AlphaFoldDB" id="A0A336JRZ4"/>
<dbReference type="OrthoDB" id="8232991at2"/>
<sequence length="106" mass="12126">MTVALRMSPDFAAELERKYFWWEAIGAAPRTEARILAQAMSFANYDEVRRLETVLGSDALVEVMLAAQPGWIDPRSWEFWRGRLQRATGRSIPDIPPQRKFDAGDV</sequence>
<dbReference type="Proteomes" id="UP000252631">
    <property type="component" value="Unassembled WGS sequence"/>
</dbReference>
<protein>
    <submittedName>
        <fullName evidence="2">Uncharacterized protein</fullName>
    </submittedName>
</protein>
<reference evidence="2 3" key="1">
    <citation type="submission" date="2017-08" db="EMBL/GenBank/DDBJ databases">
        <authorList>
            <person name="de Groot N.N."/>
        </authorList>
    </citation>
    <scope>NUCLEOTIDE SEQUENCE [LARGE SCALE GENOMIC DNA]</scope>
    <source>
        <strain evidence="2 3">JA575</strain>
    </source>
</reference>
<gene>
    <name evidence="1" type="ORF">BJ125_1103</name>
    <name evidence="2" type="ORF">SAMN05892882_1103</name>
</gene>
<accession>A0A336JRZ4</accession>
<evidence type="ECO:0000313" key="3">
    <source>
        <dbReference type="Proteomes" id="UP000252631"/>
    </source>
</evidence>
<name>A0A336JRZ4_9BRAD</name>
<reference evidence="1 4" key="2">
    <citation type="submission" date="2018-07" db="EMBL/GenBank/DDBJ databases">
        <title>Genomic Encyclopedia of Archaeal and Bacterial Type Strains, Phase II (KMG-II): from individual species to whole genera.</title>
        <authorList>
            <person name="Goeker M."/>
        </authorList>
    </citation>
    <scope>NUCLEOTIDE SEQUENCE [LARGE SCALE GENOMIC DNA]</scope>
    <source>
        <strain evidence="1 4">JA575</strain>
    </source>
</reference>
<dbReference type="RefSeq" id="WP_114358102.1">
    <property type="nucleotide sequence ID" value="NZ_QRDT01000010.1"/>
</dbReference>